<dbReference type="Gene3D" id="2.60.120.260">
    <property type="entry name" value="Galactose-binding domain-like"/>
    <property type="match status" value="1"/>
</dbReference>
<dbReference type="Pfam" id="PF17132">
    <property type="entry name" value="Glyco_hydro_106"/>
    <property type="match status" value="1"/>
</dbReference>
<dbReference type="Pfam" id="PF13385">
    <property type="entry name" value="Laminin_G_3"/>
    <property type="match status" value="1"/>
</dbReference>
<proteinExistence type="predicted"/>
<evidence type="ECO:0000313" key="4">
    <source>
        <dbReference type="EMBL" id="GEO12291.1"/>
    </source>
</evidence>
<dbReference type="Proteomes" id="UP000321513">
    <property type="component" value="Unassembled WGS sequence"/>
</dbReference>
<dbReference type="SUPFAM" id="SSF49899">
    <property type="entry name" value="Concanavalin A-like lectins/glucanases"/>
    <property type="match status" value="1"/>
</dbReference>
<dbReference type="Pfam" id="PF22666">
    <property type="entry name" value="Glyco_hydro_2_N2"/>
    <property type="match status" value="1"/>
</dbReference>
<comment type="caution">
    <text evidence="4">The sequence shown here is derived from an EMBL/GenBank/DDBJ whole genome shotgun (WGS) entry which is preliminary data.</text>
</comment>
<dbReference type="InterPro" id="IPR008979">
    <property type="entry name" value="Galactose-bd-like_sf"/>
</dbReference>
<dbReference type="GO" id="GO:0004553">
    <property type="term" value="F:hydrolase activity, hydrolyzing O-glycosyl compounds"/>
    <property type="evidence" value="ECO:0007669"/>
    <property type="project" value="UniProtKB-ARBA"/>
</dbReference>
<evidence type="ECO:0000256" key="2">
    <source>
        <dbReference type="ARBA" id="ARBA00022801"/>
    </source>
</evidence>
<dbReference type="NCBIfam" id="NF045579">
    <property type="entry name" value="rhamnoside_JR"/>
    <property type="match status" value="1"/>
</dbReference>
<evidence type="ECO:0000259" key="3">
    <source>
        <dbReference type="Pfam" id="PF22666"/>
    </source>
</evidence>
<evidence type="ECO:0000313" key="5">
    <source>
        <dbReference type="Proteomes" id="UP000321513"/>
    </source>
</evidence>
<gene>
    <name evidence="4" type="ORF">SAE01_47870</name>
</gene>
<dbReference type="RefSeq" id="WP_147206408.1">
    <property type="nucleotide sequence ID" value="NZ_BJYT01000057.1"/>
</dbReference>
<evidence type="ECO:0000256" key="1">
    <source>
        <dbReference type="ARBA" id="ARBA00022729"/>
    </source>
</evidence>
<dbReference type="SUPFAM" id="SSF49785">
    <property type="entry name" value="Galactose-binding domain-like"/>
    <property type="match status" value="1"/>
</dbReference>
<keyword evidence="2" id="KW-0378">Hydrolase</keyword>
<feature type="domain" description="Beta-mannosidase-like galactose-binding" evidence="3">
    <location>
        <begin position="1207"/>
        <end position="1278"/>
    </location>
</feature>
<protein>
    <recommendedName>
        <fullName evidence="3">Beta-mannosidase-like galactose-binding domain-containing protein</fullName>
    </recommendedName>
</protein>
<dbReference type="InterPro" id="IPR054593">
    <property type="entry name" value="Beta-mannosidase-like_N2"/>
</dbReference>
<name>A0A512BJZ0_9BACT</name>
<dbReference type="GO" id="GO:0005975">
    <property type="term" value="P:carbohydrate metabolic process"/>
    <property type="evidence" value="ECO:0007669"/>
    <property type="project" value="UniProtKB-ARBA"/>
</dbReference>
<reference evidence="4 5" key="1">
    <citation type="submission" date="2019-07" db="EMBL/GenBank/DDBJ databases">
        <title>Whole genome shotgun sequence of Segetibacter aerophilus NBRC 106135.</title>
        <authorList>
            <person name="Hosoyama A."/>
            <person name="Uohara A."/>
            <person name="Ohji S."/>
            <person name="Ichikawa N."/>
        </authorList>
    </citation>
    <scope>NUCLEOTIDE SEQUENCE [LARGE SCALE GENOMIC DNA]</scope>
    <source>
        <strain evidence="4 5">NBRC 106135</strain>
    </source>
</reference>
<dbReference type="OrthoDB" id="9761519at2"/>
<accession>A0A512BJZ0</accession>
<dbReference type="Gene3D" id="2.60.120.200">
    <property type="match status" value="1"/>
</dbReference>
<keyword evidence="5" id="KW-1185">Reference proteome</keyword>
<sequence length="1362" mass="150362">MKRRSFLKTTGLTGLVTVITPTGIVQAFSQKKASALEDSFINPPASAKPQTWWHWMNGNVTKEGITLDLEAMQRVGVGGFQNFDAGTLIPKGPITYLSPEWIELKKHTIKEAERLGLEFTMHNCPGWSSSGGPWITPELAMQQVSWSESFIAGGKQTNIELPQPFTKLNYYRDECVLAFPSLPGEMPLQNLLSKATAGTTNIDFKNLADDPDGVVVQAGGTNQPAYLQLHFNNAYEASSIAFIAAPVAALAPAGPGGFGGNSITLESSDDGVAFTKVTSINVGGGFGAVPGPAFVTAEFPAIKAKHFRLASSQPRQYSQLRFSGADKITNWKSKANYTGGFWQTEPVKETNKEASKTSVINPDTVLDISQYMNKDGKLDWNAPAGNWTILRVGNTPIGTMNRSAPDTGIGLECDKFSAAAIDFHFNEMMQNLLPALGPIAAKGKVGLLIDSWEVGMQNWTAQFSAEFQKRNGYDLKKYLPAMTGRIVGSAELSDRFLWDVRRTQADLLADNYYGRFAELCRKNKIIAYTEPYDRGPMEEMQVGAKVDVNMGEFWNGLSSIFQNNITMRRTTKLAASIVHINGQKIVGAEAFTSEPASSKWQEYPFLMKPLGDRMYTQGLNRVIFHRYAHQPHPTALPGMTMGPWGIHFDRTNTWWNPGRAWMKYMGRCQSLLQQGLFVADLLYFTGEDVAVYTKTNADELTPAPPEGYDYDLINPETVIKRLKVQNGRAVLPDGMSYKVFVFQNHESVSLEVIKKLRDLVYQGMVLVGLRPLKTPGLGGYTNNDTEFKRVVSELWDGTEGTGASGKTVGLGRVFSTTSLKPVLDAINLQADFEVSSLSGDAPVKYIHRRISNTEVYFIANQRRTAEQLVCTFRMQGKQPELWDPNTGKITPVSIFEISDGRTKVPLQLEPCGSMFIVFRTPATSNHIHEIIKDSQPVLTTKAFPIVEQKLHKGVTNNFTISVWVKPEMDVMLGARDFSGNVAANAWTDYYAIYPPSGEELYGKGHQTCGMTAGRNGVVIWTRGAGKPILTLAAPVKISGWSHVAVSYKDGVPAVYVNGKLVQQGKKAEVVMHPGIGKAHLRDGASYYNGDMTEPELFTEALTDDRILQLSQNKILPEAYKAPVVEQMVNGKNSIIIWENGNYSFKNKSGNTTPFRVAGIDKPIALSGSWKVAFPENMGAPKEIMLTELISLHLHSEDGVKYFSGTCSYTKSFNLPANATPVNKRTFLDLGRVEVIAEVMVNGKNLGILWKRPYQVDITESLKTGVNQLIIKVTNLWPNRLIGDEMVPEMYKFPAPSNDTSPFAALSNGGITELPEWYKQGQPKPADGRVTFTTWKHYRKDSPLLESGLIGPVILKFGVEKFV</sequence>
<dbReference type="PANTHER" id="PTHR43817">
    <property type="entry name" value="GLYCOSYL HYDROLASE"/>
    <property type="match status" value="1"/>
</dbReference>
<dbReference type="InterPro" id="IPR013320">
    <property type="entry name" value="ConA-like_dom_sf"/>
</dbReference>
<organism evidence="4 5">
    <name type="scientific">Segetibacter aerophilus</name>
    <dbReference type="NCBI Taxonomy" id="670293"/>
    <lineage>
        <taxon>Bacteria</taxon>
        <taxon>Pseudomonadati</taxon>
        <taxon>Bacteroidota</taxon>
        <taxon>Chitinophagia</taxon>
        <taxon>Chitinophagales</taxon>
        <taxon>Chitinophagaceae</taxon>
        <taxon>Segetibacter</taxon>
    </lineage>
</organism>
<dbReference type="PANTHER" id="PTHR43817:SF1">
    <property type="entry name" value="HYDROLASE, FAMILY 43, PUTATIVE (AFU_ORTHOLOGUE AFUA_3G01660)-RELATED"/>
    <property type="match status" value="1"/>
</dbReference>
<dbReference type="EMBL" id="BJYT01000057">
    <property type="protein sequence ID" value="GEO12291.1"/>
    <property type="molecule type" value="Genomic_DNA"/>
</dbReference>
<keyword evidence="1" id="KW-0732">Signal</keyword>